<evidence type="ECO:0000256" key="1">
    <source>
        <dbReference type="SAM" id="SignalP"/>
    </source>
</evidence>
<evidence type="ECO:0000313" key="3">
    <source>
        <dbReference type="Proteomes" id="UP000033632"/>
    </source>
</evidence>
<dbReference type="RefSeq" id="WP_046108364.1">
    <property type="nucleotide sequence ID" value="NZ_JZEX01000097.1"/>
</dbReference>
<dbReference type="OrthoDB" id="7946953at2"/>
<evidence type="ECO:0008006" key="4">
    <source>
        <dbReference type="Google" id="ProtNLM"/>
    </source>
</evidence>
<name>A0A0F5FT29_9HYPH</name>
<protein>
    <recommendedName>
        <fullName evidence="4">THAP4-like heme-binding beta-barrel domain-containing protein</fullName>
    </recommendedName>
</protein>
<dbReference type="AlphaFoldDB" id="A0A0F5FT29"/>
<feature type="chain" id="PRO_5002486882" description="THAP4-like heme-binding beta-barrel domain-containing protein" evidence="1">
    <location>
        <begin position="27"/>
        <end position="171"/>
    </location>
</feature>
<reference evidence="2 3" key="1">
    <citation type="submission" date="2015-03" db="EMBL/GenBank/DDBJ databases">
        <authorList>
            <person name="Hassan Y.I."/>
            <person name="Lepp D."/>
            <person name="Li X.-Z."/>
            <person name="Zhou T."/>
        </authorList>
    </citation>
    <scope>NUCLEOTIDE SEQUENCE [LARGE SCALE GENOMIC DNA]</scope>
    <source>
        <strain evidence="2 3">BD-c194</strain>
    </source>
</reference>
<dbReference type="PATRIC" id="fig|443610.3.peg.50"/>
<dbReference type="Proteomes" id="UP000033632">
    <property type="component" value="Unassembled WGS sequence"/>
</dbReference>
<gene>
    <name evidence="2" type="ORF">VE25_09430</name>
</gene>
<keyword evidence="3" id="KW-1185">Reference proteome</keyword>
<comment type="caution">
    <text evidence="2">The sequence shown here is derived from an EMBL/GenBank/DDBJ whole genome shotgun (WGS) entry which is preliminary data.</text>
</comment>
<sequence length="171" mass="18330">MSLTRFLSRIVACVGLAVSAAGPALAAPEDIALLHSYLGNWRGQGTLHGARSHRVDCHMTVKRGNADKINYSGRCAFAGANLSLNGTLAYIDALERYEAAMTTNAAFSGIAIGQKRGNGVVFNLHERERSEGKDLTITARIVLADGRITVEFNAIFDETGESLYAAVPFSR</sequence>
<accession>A0A0F5FT29</accession>
<keyword evidence="1" id="KW-0732">Signal</keyword>
<feature type="signal peptide" evidence="1">
    <location>
        <begin position="1"/>
        <end position="26"/>
    </location>
</feature>
<evidence type="ECO:0000313" key="2">
    <source>
        <dbReference type="EMBL" id="KKB11998.1"/>
    </source>
</evidence>
<proteinExistence type="predicted"/>
<dbReference type="EMBL" id="JZEX01000097">
    <property type="protein sequence ID" value="KKB11998.1"/>
    <property type="molecule type" value="Genomic_DNA"/>
</dbReference>
<organism evidence="2 3">
    <name type="scientific">Devosia geojensis</name>
    <dbReference type="NCBI Taxonomy" id="443610"/>
    <lineage>
        <taxon>Bacteria</taxon>
        <taxon>Pseudomonadati</taxon>
        <taxon>Pseudomonadota</taxon>
        <taxon>Alphaproteobacteria</taxon>
        <taxon>Hyphomicrobiales</taxon>
        <taxon>Devosiaceae</taxon>
        <taxon>Devosia</taxon>
    </lineage>
</organism>